<sequence>MAEKAKDVARHVCLYYWYLRANWLSLMAYPIPFVTINLAGAVYSLGSVAAVWVLLSRIHAIGEWTFPQVLLIYGLSIFSRSLFHLFWVELMSVSWMVRTGYIDRLLVRPLNPLFQVVAGYLDNDDWGELLTGIILVWTCLGMLGQRTVWNILWVLVAAVSGSLIFASMHIVGNAMAFFTIESSGFTTLAWTVDEFTRYPADIYGKGVRTLITWVIPVAFASFYPAQLVFGNGALMRMALATPVVAVVTFVCAYWFWTKAMDFYQGVGN</sequence>
<dbReference type="EMBL" id="CP062796">
    <property type="protein sequence ID" value="QUL99258.1"/>
    <property type="molecule type" value="Genomic_DNA"/>
</dbReference>
<reference evidence="2" key="2">
    <citation type="journal article" date="2023" name="Biology">
        <title>Prokaryotic Life Associated with Coal-Fire Gas Vents Revealed by Metagenomics.</title>
        <authorList>
            <person name="Kadnikov V.V."/>
            <person name="Mardanov A.V."/>
            <person name="Beletsky A.V."/>
            <person name="Karnachuk O.V."/>
            <person name="Ravin N.V."/>
        </authorList>
    </citation>
    <scope>NUCLEOTIDE SEQUENCE</scope>
    <source>
        <strain evidence="2">Bu02</strain>
    </source>
</reference>
<dbReference type="Pfam" id="PF06182">
    <property type="entry name" value="ABC2_membrane_6"/>
    <property type="match status" value="1"/>
</dbReference>
<reference evidence="2" key="1">
    <citation type="submission" date="2020-10" db="EMBL/GenBank/DDBJ databases">
        <authorList>
            <person name="Kadnikov V."/>
            <person name="Beletsky A.V."/>
            <person name="Mardanov A.V."/>
            <person name="Karnachuk O.V."/>
            <person name="Ravin N.V."/>
        </authorList>
    </citation>
    <scope>NUCLEOTIDE SEQUENCE</scope>
    <source>
        <strain evidence="2">Bu02</strain>
    </source>
</reference>
<dbReference type="AlphaFoldDB" id="A0AAT9LGG0"/>
<dbReference type="InterPro" id="IPR010390">
    <property type="entry name" value="ABC-2_transporter-like"/>
</dbReference>
<keyword evidence="1" id="KW-0812">Transmembrane</keyword>
<name>A0AAT9LGG0_9FIRM</name>
<feature type="transmembrane region" description="Helical" evidence="1">
    <location>
        <begin position="12"/>
        <end position="32"/>
    </location>
</feature>
<feature type="transmembrane region" description="Helical" evidence="1">
    <location>
        <begin position="38"/>
        <end position="58"/>
    </location>
</feature>
<feature type="transmembrane region" description="Helical" evidence="1">
    <location>
        <begin position="126"/>
        <end position="144"/>
    </location>
</feature>
<feature type="transmembrane region" description="Helical" evidence="1">
    <location>
        <begin position="210"/>
        <end position="230"/>
    </location>
</feature>
<dbReference type="KEGG" id="fcz:IMF26_04160"/>
<accession>A0AAT9LGG0</accession>
<evidence type="ECO:0000313" key="2">
    <source>
        <dbReference type="EMBL" id="QUL99258.1"/>
    </source>
</evidence>
<gene>
    <name evidence="2" type="ORF">IMF26_04160</name>
</gene>
<protein>
    <submittedName>
        <fullName evidence="2">ABC-2 family transporter protein</fullName>
    </submittedName>
</protein>
<keyword evidence="1" id="KW-1133">Transmembrane helix</keyword>
<keyword evidence="1" id="KW-0472">Membrane</keyword>
<feature type="transmembrane region" description="Helical" evidence="1">
    <location>
        <begin position="237"/>
        <end position="256"/>
    </location>
</feature>
<feature type="transmembrane region" description="Helical" evidence="1">
    <location>
        <begin position="70"/>
        <end position="88"/>
    </location>
</feature>
<evidence type="ECO:0000256" key="1">
    <source>
        <dbReference type="SAM" id="Phobius"/>
    </source>
</evidence>
<dbReference type="PANTHER" id="PTHR36833:SF1">
    <property type="entry name" value="INTEGRAL MEMBRANE TRANSPORT PROTEIN"/>
    <property type="match status" value="1"/>
</dbReference>
<organism evidence="2">
    <name type="scientific">Candidatus Fermentithermobacillus carboniphilus</name>
    <dbReference type="NCBI Taxonomy" id="3085328"/>
    <lineage>
        <taxon>Bacteria</taxon>
        <taxon>Bacillati</taxon>
        <taxon>Bacillota</taxon>
        <taxon>Candidatus Fermentithermobacillia</taxon>
        <taxon>Candidatus Fermentithermobacillales</taxon>
        <taxon>Candidatus Fermentithermobacillaceae</taxon>
        <taxon>Candidatus Fermentithermobacillus</taxon>
    </lineage>
</organism>
<proteinExistence type="predicted"/>
<feature type="transmembrane region" description="Helical" evidence="1">
    <location>
        <begin position="151"/>
        <end position="171"/>
    </location>
</feature>
<dbReference type="PANTHER" id="PTHR36833">
    <property type="entry name" value="SLR0610 PROTEIN-RELATED"/>
    <property type="match status" value="1"/>
</dbReference>